<evidence type="ECO:0000256" key="1">
    <source>
        <dbReference type="SAM" id="MobiDB-lite"/>
    </source>
</evidence>
<proteinExistence type="predicted"/>
<dbReference type="Proteomes" id="UP000887013">
    <property type="component" value="Unassembled WGS sequence"/>
</dbReference>
<dbReference type="AlphaFoldDB" id="A0A8X6J3F2"/>
<feature type="non-terminal residue" evidence="2">
    <location>
        <position position="63"/>
    </location>
</feature>
<feature type="region of interest" description="Disordered" evidence="1">
    <location>
        <begin position="29"/>
        <end position="63"/>
    </location>
</feature>
<feature type="compositionally biased region" description="Basic residues" evidence="1">
    <location>
        <begin position="45"/>
        <end position="57"/>
    </location>
</feature>
<comment type="caution">
    <text evidence="2">The sequence shown here is derived from an EMBL/GenBank/DDBJ whole genome shotgun (WGS) entry which is preliminary data.</text>
</comment>
<protein>
    <submittedName>
        <fullName evidence="2">Uncharacterized protein</fullName>
    </submittedName>
</protein>
<dbReference type="EMBL" id="BMAW01087685">
    <property type="protein sequence ID" value="GFS30968.1"/>
    <property type="molecule type" value="Genomic_DNA"/>
</dbReference>
<keyword evidence="3" id="KW-1185">Reference proteome</keyword>
<organism evidence="2 3">
    <name type="scientific">Nephila pilipes</name>
    <name type="common">Giant wood spider</name>
    <name type="synonym">Nephila maculata</name>
    <dbReference type="NCBI Taxonomy" id="299642"/>
    <lineage>
        <taxon>Eukaryota</taxon>
        <taxon>Metazoa</taxon>
        <taxon>Ecdysozoa</taxon>
        <taxon>Arthropoda</taxon>
        <taxon>Chelicerata</taxon>
        <taxon>Arachnida</taxon>
        <taxon>Araneae</taxon>
        <taxon>Araneomorphae</taxon>
        <taxon>Entelegynae</taxon>
        <taxon>Araneoidea</taxon>
        <taxon>Nephilidae</taxon>
        <taxon>Nephila</taxon>
    </lineage>
</organism>
<name>A0A8X6J3F2_NEPPI</name>
<gene>
    <name evidence="2" type="ORF">NPIL_366481</name>
</gene>
<evidence type="ECO:0000313" key="3">
    <source>
        <dbReference type="Proteomes" id="UP000887013"/>
    </source>
</evidence>
<reference evidence="2" key="1">
    <citation type="submission" date="2020-08" db="EMBL/GenBank/DDBJ databases">
        <title>Multicomponent nature underlies the extraordinary mechanical properties of spider dragline silk.</title>
        <authorList>
            <person name="Kono N."/>
            <person name="Nakamura H."/>
            <person name="Mori M."/>
            <person name="Yoshida Y."/>
            <person name="Ohtoshi R."/>
            <person name="Malay A.D."/>
            <person name="Moran D.A.P."/>
            <person name="Tomita M."/>
            <person name="Numata K."/>
            <person name="Arakawa K."/>
        </authorList>
    </citation>
    <scope>NUCLEOTIDE SEQUENCE</scope>
</reference>
<evidence type="ECO:0000313" key="2">
    <source>
        <dbReference type="EMBL" id="GFS30968.1"/>
    </source>
</evidence>
<sequence length="63" mass="7152">MALQIVDQKEGFSPPDFERLVQINGELKAGGLDDSLATSEERENNKRKHGQGKKRNERRNTTL</sequence>
<accession>A0A8X6J3F2</accession>